<keyword evidence="2" id="KW-0813">Transport</keyword>
<gene>
    <name evidence="4" type="ORF">ACFSX3_11085</name>
</gene>
<evidence type="ECO:0000256" key="2">
    <source>
        <dbReference type="ARBA" id="ARBA00022448"/>
    </source>
</evidence>
<dbReference type="RefSeq" id="WP_339224691.1">
    <property type="nucleotide sequence ID" value="NZ_JBHSVQ010000001.1"/>
</dbReference>
<reference evidence="5" key="1">
    <citation type="journal article" date="2019" name="Int. J. Syst. Evol. Microbiol.">
        <title>The Global Catalogue of Microorganisms (GCM) 10K type strain sequencing project: providing services to taxonomists for standard genome sequencing and annotation.</title>
        <authorList>
            <consortium name="The Broad Institute Genomics Platform"/>
            <consortium name="The Broad Institute Genome Sequencing Center for Infectious Disease"/>
            <person name="Wu L."/>
            <person name="Ma J."/>
        </authorList>
    </citation>
    <scope>NUCLEOTIDE SEQUENCE [LARGE SCALE GENOMIC DNA]</scope>
    <source>
        <strain evidence="5">CCM 8725</strain>
    </source>
</reference>
<dbReference type="Gene3D" id="3.40.190.10">
    <property type="entry name" value="Periplasmic binding protein-like II"/>
    <property type="match status" value="2"/>
</dbReference>
<sequence length="461" mass="52557">MRGRNEMKDQRHVLRWLTNWGWILLYIVLMSGAVWFIMQEDREQIEDTSPEKITLTFRHFWIKEHDRPLLAIFEEVVRSYQESHPNVKVNFEGLDQNIHREQKLKSEMVTGTPPDMFVLFGGAEIEPYVRSDRLMDLTDFTVENGLSNQFKDLHLWTFNKHIYGLPIEGNAEPLYYNKKIFTKLGIDTPNTVAELDAVMAKLKAAGYIPFALGNEDRWPAGIFAHYLMDRYAGPDLIQKLVTGEDMSSFQNSGYLEAFRHLNRWVEAGYFSEDSNDTSTEGAVRLFTEGRAAMYLNGNWDINLFSGDNAPDDFQSRVGVIPFPAREAGTEPSIAGGYTIGIGLSSSLTGAKRTAALELMKGFYTKEIQTRIVYEGLRIPSMRIAFDPDKTGPVFAQVMDMMEENQQSFVPYDNLLSPEVKKTFLSVIEEMIDGGLQAEQALQQLQDASKQYWNLIRSSSGQ</sequence>
<accession>A0ABW5F5V3</accession>
<dbReference type="Pfam" id="PF01547">
    <property type="entry name" value="SBP_bac_1"/>
    <property type="match status" value="1"/>
</dbReference>
<feature type="transmembrane region" description="Helical" evidence="3">
    <location>
        <begin position="20"/>
        <end position="38"/>
    </location>
</feature>
<dbReference type="InterPro" id="IPR050490">
    <property type="entry name" value="Bact_solute-bd_prot1"/>
</dbReference>
<dbReference type="EMBL" id="JBHUKY010000021">
    <property type="protein sequence ID" value="MFD2410418.1"/>
    <property type="molecule type" value="Genomic_DNA"/>
</dbReference>
<evidence type="ECO:0000256" key="3">
    <source>
        <dbReference type="SAM" id="Phobius"/>
    </source>
</evidence>
<dbReference type="PANTHER" id="PTHR43649:SF29">
    <property type="entry name" value="OSMOPROTECTIVE COMPOUNDS-BINDING PROTEIN GGTB"/>
    <property type="match status" value="1"/>
</dbReference>
<evidence type="ECO:0000313" key="4">
    <source>
        <dbReference type="EMBL" id="MFD2410418.1"/>
    </source>
</evidence>
<comment type="caution">
    <text evidence="4">The sequence shown here is derived from an EMBL/GenBank/DDBJ whole genome shotgun (WGS) entry which is preliminary data.</text>
</comment>
<dbReference type="InterPro" id="IPR006059">
    <property type="entry name" value="SBP"/>
</dbReference>
<proteinExistence type="inferred from homology"/>
<dbReference type="SUPFAM" id="SSF53850">
    <property type="entry name" value="Periplasmic binding protein-like II"/>
    <property type="match status" value="1"/>
</dbReference>
<evidence type="ECO:0000313" key="5">
    <source>
        <dbReference type="Proteomes" id="UP001597448"/>
    </source>
</evidence>
<keyword evidence="3" id="KW-1133">Transmembrane helix</keyword>
<keyword evidence="3" id="KW-0812">Transmembrane</keyword>
<protein>
    <submittedName>
        <fullName evidence="4">ABC transporter substrate-binding protein</fullName>
    </submittedName>
</protein>
<name>A0ABW5F5V3_9BACL</name>
<dbReference type="Proteomes" id="UP001597448">
    <property type="component" value="Unassembled WGS sequence"/>
</dbReference>
<keyword evidence="3" id="KW-0472">Membrane</keyword>
<dbReference type="PANTHER" id="PTHR43649">
    <property type="entry name" value="ARABINOSE-BINDING PROTEIN-RELATED"/>
    <property type="match status" value="1"/>
</dbReference>
<comment type="similarity">
    <text evidence="1">Belongs to the bacterial solute-binding protein 1 family.</text>
</comment>
<evidence type="ECO:0000256" key="1">
    <source>
        <dbReference type="ARBA" id="ARBA00008520"/>
    </source>
</evidence>
<keyword evidence="5" id="KW-1185">Reference proteome</keyword>
<organism evidence="4 5">
    <name type="scientific">Paenibacillus rhizoplanae</name>
    <dbReference type="NCBI Taxonomy" id="1917181"/>
    <lineage>
        <taxon>Bacteria</taxon>
        <taxon>Bacillati</taxon>
        <taxon>Bacillota</taxon>
        <taxon>Bacilli</taxon>
        <taxon>Bacillales</taxon>
        <taxon>Paenibacillaceae</taxon>
        <taxon>Paenibacillus</taxon>
    </lineage>
</organism>